<organism evidence="1 2">
    <name type="scientific">Rudanella paleaurantiibacter</name>
    <dbReference type="NCBI Taxonomy" id="2614655"/>
    <lineage>
        <taxon>Bacteria</taxon>
        <taxon>Pseudomonadati</taxon>
        <taxon>Bacteroidota</taxon>
        <taxon>Cytophagia</taxon>
        <taxon>Cytophagales</taxon>
        <taxon>Cytophagaceae</taxon>
        <taxon>Rudanella</taxon>
    </lineage>
</organism>
<evidence type="ECO:0000313" key="2">
    <source>
        <dbReference type="Proteomes" id="UP000488299"/>
    </source>
</evidence>
<sequence>MQRPSLFATLLALSVATLSSCKKEPDVAPTPTSLTARAGADQAVLPEQAVSLDGSASTGSGTLAYQWTVVRKPQRSTLTLGGASTPKATFTPDIVGEYELELTVSSGAAKSQDRVVVRAEQTGPITLSNEVKTQTRLKDRLIDPAQPDYIVSRDLAISAELSIDPGVTVAFERNTAIQLKYEGTLIAEGTADSQIRFTGVKPEKGFWAGIANYSPSTANKLAFVQIQYAGSRGLLSSTKAGLSLFGPNKALMTLADCQLNDTDGYGLYVQEGSVLRNFARNSFRNNAEAGVIIDAYNAALLDAASSFTGGNTRNVVEVLASAIRGNADLTWVALADKTPYRLLGNLAVEAGWTLKPGVTVELSRDAIINVNRDGYISAKGTADQRITFTGSATGSGHWKGIMIYSVSNLNTLEQVDISGAGSSVMASGKRAAVGVFGAGAKLTIKNCRITNSGGYGIAHTPNAEINSDAGTLNTFSGNAQGNVAQF</sequence>
<evidence type="ECO:0000313" key="1">
    <source>
        <dbReference type="EMBL" id="KAB7732583.1"/>
    </source>
</evidence>
<dbReference type="Gene3D" id="2.60.40.10">
    <property type="entry name" value="Immunoglobulins"/>
    <property type="match status" value="1"/>
</dbReference>
<dbReference type="RefSeq" id="WP_152122015.1">
    <property type="nucleotide sequence ID" value="NZ_WELI01000001.1"/>
</dbReference>
<gene>
    <name evidence="1" type="ORF">F5984_01090</name>
</gene>
<dbReference type="PROSITE" id="PS51257">
    <property type="entry name" value="PROKAR_LIPOPROTEIN"/>
    <property type="match status" value="1"/>
</dbReference>
<dbReference type="InterPro" id="IPR013783">
    <property type="entry name" value="Ig-like_fold"/>
</dbReference>
<keyword evidence="2" id="KW-1185">Reference proteome</keyword>
<protein>
    <submittedName>
        <fullName evidence="1">Right-handed parallel beta-helix repeat-containing protein</fullName>
    </submittedName>
</protein>
<comment type="caution">
    <text evidence="1">The sequence shown here is derived from an EMBL/GenBank/DDBJ whole genome shotgun (WGS) entry which is preliminary data.</text>
</comment>
<accession>A0A7J5U4F7</accession>
<reference evidence="1 2" key="1">
    <citation type="submission" date="2019-10" db="EMBL/GenBank/DDBJ databases">
        <title>Rudanella paleaurantiibacter sp. nov., isolated from sludge.</title>
        <authorList>
            <person name="Xu S.Q."/>
        </authorList>
    </citation>
    <scope>NUCLEOTIDE SEQUENCE [LARGE SCALE GENOMIC DNA]</scope>
    <source>
        <strain evidence="1 2">HX-22-17</strain>
    </source>
</reference>
<dbReference type="InterPro" id="IPR011050">
    <property type="entry name" value="Pectin_lyase_fold/virulence"/>
</dbReference>
<dbReference type="EMBL" id="WELI01000001">
    <property type="protein sequence ID" value="KAB7732583.1"/>
    <property type="molecule type" value="Genomic_DNA"/>
</dbReference>
<dbReference type="AlphaFoldDB" id="A0A7J5U4F7"/>
<proteinExistence type="predicted"/>
<dbReference type="Pfam" id="PF22352">
    <property type="entry name" value="K319L-like_PKD"/>
    <property type="match status" value="1"/>
</dbReference>
<name>A0A7J5U4F7_9BACT</name>
<dbReference type="SUPFAM" id="SSF51126">
    <property type="entry name" value="Pectin lyase-like"/>
    <property type="match status" value="1"/>
</dbReference>
<dbReference type="Proteomes" id="UP000488299">
    <property type="component" value="Unassembled WGS sequence"/>
</dbReference>